<dbReference type="GO" id="GO:0005096">
    <property type="term" value="F:GTPase activator activity"/>
    <property type="evidence" value="ECO:0007669"/>
    <property type="project" value="TreeGrafter"/>
</dbReference>
<dbReference type="GO" id="GO:0031267">
    <property type="term" value="F:small GTPase binding"/>
    <property type="evidence" value="ECO:0007669"/>
    <property type="project" value="TreeGrafter"/>
</dbReference>
<dbReference type="AlphaFoldDB" id="S9V449"/>
<accession>S9V449</accession>
<dbReference type="SUPFAM" id="SSF47923">
    <property type="entry name" value="Ypt/Rab-GAP domain of gyp1p"/>
    <property type="match status" value="2"/>
</dbReference>
<dbReference type="Gene3D" id="1.10.472.80">
    <property type="entry name" value="Ypt/Rab-GAP domain of gyp1p, domain 3"/>
    <property type="match status" value="1"/>
</dbReference>
<proteinExistence type="predicted"/>
<dbReference type="Proteomes" id="UP000515908">
    <property type="component" value="Chromosome 01"/>
</dbReference>
<reference evidence="2 3" key="1">
    <citation type="submission" date="2020-08" db="EMBL/GenBank/DDBJ databases">
        <authorList>
            <person name="Newling K."/>
            <person name="Davey J."/>
            <person name="Forrester S."/>
        </authorList>
    </citation>
    <scope>NUCLEOTIDE SEQUENCE [LARGE SCALE GENOMIC DNA]</scope>
    <source>
        <strain evidence="3">Crithidia deanei Carvalho (ATCC PRA-265)</strain>
    </source>
</reference>
<dbReference type="PANTHER" id="PTHR47219:SF9">
    <property type="entry name" value="GTPASE ACTIVATING PROTEIN AND CENTROSOME-ASSOCIATED, ISOFORM B"/>
    <property type="match status" value="1"/>
</dbReference>
<keyword evidence="3" id="KW-1185">Reference proteome</keyword>
<feature type="domain" description="Rab-GAP TBC" evidence="1">
    <location>
        <begin position="26"/>
        <end position="225"/>
    </location>
</feature>
<evidence type="ECO:0000259" key="1">
    <source>
        <dbReference type="PROSITE" id="PS50086"/>
    </source>
</evidence>
<organism evidence="2 3">
    <name type="scientific">Angomonas deanei</name>
    <dbReference type="NCBI Taxonomy" id="59799"/>
    <lineage>
        <taxon>Eukaryota</taxon>
        <taxon>Discoba</taxon>
        <taxon>Euglenozoa</taxon>
        <taxon>Kinetoplastea</taxon>
        <taxon>Metakinetoplastina</taxon>
        <taxon>Trypanosomatida</taxon>
        <taxon>Trypanosomatidae</taxon>
        <taxon>Strigomonadinae</taxon>
        <taxon>Angomonas</taxon>
    </lineage>
</organism>
<dbReference type="InterPro" id="IPR050302">
    <property type="entry name" value="Rab_GAP_TBC_domain"/>
</dbReference>
<dbReference type="InterPro" id="IPR000195">
    <property type="entry name" value="Rab-GAP-TBC_dom"/>
</dbReference>
<dbReference type="PANTHER" id="PTHR47219">
    <property type="entry name" value="RAB GTPASE-ACTIVATING PROTEIN 1-LIKE"/>
    <property type="match status" value="1"/>
</dbReference>
<sequence>MRKWVFIINNWNSTSLEVKKKYCRKGIPQQFRRKVWRLFLLGTKGAKGKAAERGKPYSYYSELPLEDTQLEGVIERDLDRTFPTHRKFDSGANGEGQQALRRMLRAYANYNRGVGYCQGMGFLAATLLLQINEEERAFWCFCSLMEEEEYNLKSLYEPGFPMLQCYFSVFEGLMKKTNKKVYHHVREVHGVESSYYATHWFLTLFTYYLNFGLISRIWDMFLCEGWKIIFRFALALLKIDQQRLLGAATETELLMVLKDIQENKEPAKMLDVSLKIKFTTKYMNKLKKSYLDSQQRKK</sequence>
<dbReference type="Pfam" id="PF00566">
    <property type="entry name" value="RabGAP-TBC"/>
    <property type="match status" value="1"/>
</dbReference>
<dbReference type="OrthoDB" id="295078at2759"/>
<evidence type="ECO:0000313" key="3">
    <source>
        <dbReference type="Proteomes" id="UP000515908"/>
    </source>
</evidence>
<dbReference type="Gene3D" id="1.10.8.270">
    <property type="entry name" value="putative rabgap domain of human tbc1 domain family member 14 like domains"/>
    <property type="match status" value="1"/>
</dbReference>
<protein>
    <submittedName>
        <fullName evidence="2">Rab-GTPase-TBC domain containing protein, putative</fullName>
    </submittedName>
</protein>
<dbReference type="VEuPathDB" id="TriTrypDB:ADEAN_000066200"/>
<dbReference type="Gene3D" id="1.10.10.750">
    <property type="entry name" value="Ypt/Rab-GAP domain of gyp1p, domain 1"/>
    <property type="match status" value="1"/>
</dbReference>
<gene>
    <name evidence="2" type="ORF">ADEAN_000066200</name>
</gene>
<name>S9V449_9TRYP</name>
<dbReference type="FunFam" id="1.10.8.270:FF:000016">
    <property type="entry name" value="TBC1 domain family member 2A"/>
    <property type="match status" value="1"/>
</dbReference>
<dbReference type="SMART" id="SM00164">
    <property type="entry name" value="TBC"/>
    <property type="match status" value="1"/>
</dbReference>
<dbReference type="PROSITE" id="PS50086">
    <property type="entry name" value="TBC_RABGAP"/>
    <property type="match status" value="1"/>
</dbReference>
<dbReference type="InterPro" id="IPR035969">
    <property type="entry name" value="Rab-GAP_TBC_sf"/>
</dbReference>
<dbReference type="EMBL" id="LR877145">
    <property type="protein sequence ID" value="CAD2213225.1"/>
    <property type="molecule type" value="Genomic_DNA"/>
</dbReference>
<evidence type="ECO:0000313" key="2">
    <source>
        <dbReference type="EMBL" id="CAD2213225.1"/>
    </source>
</evidence>